<comment type="cofactor">
    <cofactor evidence="1">
        <name>pyridoxal 5'-phosphate</name>
        <dbReference type="ChEBI" id="CHEBI:597326"/>
    </cofactor>
</comment>
<comment type="function">
    <text evidence="2">Catalyzes the removal of elemental sulfur atoms from cysteine to produce alanine. Seems to participate in the biosynthesis of the nitrogenase metalloclusters by providing the inorganic sulfur required for the Fe-S core formation.</text>
</comment>
<dbReference type="Gene3D" id="3.40.640.10">
    <property type="entry name" value="Type I PLP-dependent aspartate aminotransferase-like (Major domain)"/>
    <property type="match status" value="1"/>
</dbReference>
<evidence type="ECO:0000256" key="6">
    <source>
        <dbReference type="ARBA" id="ARBA00022723"/>
    </source>
</evidence>
<comment type="caution">
    <text evidence="12">The sequence shown here is derived from an EMBL/GenBank/DDBJ whole genome shotgun (WGS) entry which is preliminary data.</text>
</comment>
<dbReference type="InterPro" id="IPR015424">
    <property type="entry name" value="PyrdxlP-dep_Trfase"/>
</dbReference>
<comment type="similarity">
    <text evidence="3">Belongs to the class-V pyridoxal-phosphate-dependent aminotransferase family. NifS/IscS subfamily.</text>
</comment>
<dbReference type="GO" id="GO:0046872">
    <property type="term" value="F:metal ion binding"/>
    <property type="evidence" value="ECO:0007669"/>
    <property type="project" value="UniProtKB-KW"/>
</dbReference>
<dbReference type="SUPFAM" id="SSF53383">
    <property type="entry name" value="PLP-dependent transferases"/>
    <property type="match status" value="1"/>
</dbReference>
<keyword evidence="13" id="KW-1185">Reference proteome</keyword>
<evidence type="ECO:0000313" key="13">
    <source>
        <dbReference type="Proteomes" id="UP001196068"/>
    </source>
</evidence>
<reference evidence="12" key="2">
    <citation type="journal article" date="2021" name="Syst. Appl. Microbiol.">
        <title>Roseomonas hellenica sp. nov., isolated from roots of wild-growing Alkanna tinctoria.</title>
        <authorList>
            <person name="Rat A."/>
            <person name="Naranjo H.D."/>
            <person name="Lebbe L."/>
            <person name="Cnockaert M."/>
            <person name="Krigas N."/>
            <person name="Grigoriadou K."/>
            <person name="Maloupa E."/>
            <person name="Willems A."/>
        </authorList>
    </citation>
    <scope>NUCLEOTIDE SEQUENCE</scope>
    <source>
        <strain evidence="12">LMG 28251</strain>
    </source>
</reference>
<feature type="domain" description="Aminotransferase class V" evidence="11">
    <location>
        <begin position="2"/>
        <end position="337"/>
    </location>
</feature>
<evidence type="ECO:0000256" key="7">
    <source>
        <dbReference type="ARBA" id="ARBA00022898"/>
    </source>
</evidence>
<dbReference type="GO" id="GO:0051536">
    <property type="term" value="F:iron-sulfur cluster binding"/>
    <property type="evidence" value="ECO:0007669"/>
    <property type="project" value="UniProtKB-KW"/>
</dbReference>
<evidence type="ECO:0000256" key="1">
    <source>
        <dbReference type="ARBA" id="ARBA00001933"/>
    </source>
</evidence>
<dbReference type="Gene3D" id="1.10.260.50">
    <property type="match status" value="1"/>
</dbReference>
<dbReference type="Proteomes" id="UP001196068">
    <property type="component" value="Unassembled WGS sequence"/>
</dbReference>
<dbReference type="EMBL" id="JAAEDH010000014">
    <property type="protein sequence ID" value="MBR0655957.1"/>
    <property type="molecule type" value="Genomic_DNA"/>
</dbReference>
<evidence type="ECO:0000256" key="10">
    <source>
        <dbReference type="ARBA" id="ARBA00050776"/>
    </source>
</evidence>
<dbReference type="InterPro" id="IPR015421">
    <property type="entry name" value="PyrdxlP-dep_Trfase_major"/>
</dbReference>
<keyword evidence="8" id="KW-0408">Iron</keyword>
<keyword evidence="7" id="KW-0663">Pyridoxal phosphate</keyword>
<evidence type="ECO:0000256" key="5">
    <source>
        <dbReference type="ARBA" id="ARBA00022679"/>
    </source>
</evidence>
<keyword evidence="5" id="KW-0808">Transferase</keyword>
<protein>
    <recommendedName>
        <fullName evidence="4">Cysteine desulfurase</fullName>
    </recommendedName>
</protein>
<evidence type="ECO:0000259" key="11">
    <source>
        <dbReference type="Pfam" id="PF00266"/>
    </source>
</evidence>
<evidence type="ECO:0000256" key="8">
    <source>
        <dbReference type="ARBA" id="ARBA00023004"/>
    </source>
</evidence>
<gene>
    <name evidence="12" type="ORF">GXW79_12820</name>
</gene>
<dbReference type="PANTHER" id="PTHR11601:SF34">
    <property type="entry name" value="CYSTEINE DESULFURASE"/>
    <property type="match status" value="1"/>
</dbReference>
<keyword evidence="6" id="KW-0479">Metal-binding</keyword>
<sequence length="362" mass="36312">MIYLDANATEPLRPEARSAAIAAMDCWGNPSSVHGEGRAARWVLEAARASIAARFGPGSVVFTSGGTEANALAIHGLAPGRRVLVGATEHPAVLAAASGAIVIPVDRQGLVDLAALETLLREGPALVCLMAANNETGVLHPIAEAAALCRAAGARLHVDAVQLAGRGAVPGGWDSLAISGHKLGGVKGAGALILAPGVEIGALIAGGGQERGRRGGTEPLPAIAAMAAAAACDPPVFAALRDGMEERLLALAPELVIAGADVSRLPNTSCLALPGVAAETQVIALDLDGVRVSAGAACSSGKVARSHVLEAMGFGALAGCAIRVSLPWNATAADVEGFVDAWAAMRARISRPTTRAPISALR</sequence>
<dbReference type="Gene3D" id="3.90.1150.10">
    <property type="entry name" value="Aspartate Aminotransferase, domain 1"/>
    <property type="match status" value="1"/>
</dbReference>
<dbReference type="InterPro" id="IPR016454">
    <property type="entry name" value="Cysteine_dSase"/>
</dbReference>
<dbReference type="GO" id="GO:0031071">
    <property type="term" value="F:cysteine desulfurase activity"/>
    <property type="evidence" value="ECO:0007669"/>
    <property type="project" value="UniProtKB-EC"/>
</dbReference>
<accession>A0AAF1JX81</accession>
<evidence type="ECO:0000256" key="4">
    <source>
        <dbReference type="ARBA" id="ARBA00013558"/>
    </source>
</evidence>
<keyword evidence="12" id="KW-0032">Aminotransferase</keyword>
<evidence type="ECO:0000256" key="9">
    <source>
        <dbReference type="ARBA" id="ARBA00023014"/>
    </source>
</evidence>
<dbReference type="PANTHER" id="PTHR11601">
    <property type="entry name" value="CYSTEINE DESULFURYLASE FAMILY MEMBER"/>
    <property type="match status" value="1"/>
</dbReference>
<organism evidence="12 13">
    <name type="scientific">Plastoroseomonas arctica</name>
    <dbReference type="NCBI Taxonomy" id="1509237"/>
    <lineage>
        <taxon>Bacteria</taxon>
        <taxon>Pseudomonadati</taxon>
        <taxon>Pseudomonadota</taxon>
        <taxon>Alphaproteobacteria</taxon>
        <taxon>Acetobacterales</taxon>
        <taxon>Acetobacteraceae</taxon>
        <taxon>Plastoroseomonas</taxon>
    </lineage>
</organism>
<proteinExistence type="inferred from homology"/>
<dbReference type="Pfam" id="PF00266">
    <property type="entry name" value="Aminotran_5"/>
    <property type="match status" value="1"/>
</dbReference>
<dbReference type="InterPro" id="IPR000192">
    <property type="entry name" value="Aminotrans_V_dom"/>
</dbReference>
<dbReference type="PIRSF" id="PIRSF005572">
    <property type="entry name" value="NifS"/>
    <property type="match status" value="1"/>
</dbReference>
<evidence type="ECO:0000256" key="2">
    <source>
        <dbReference type="ARBA" id="ARBA00003120"/>
    </source>
</evidence>
<keyword evidence="9" id="KW-0411">Iron-sulfur</keyword>
<dbReference type="GO" id="GO:0008483">
    <property type="term" value="F:transaminase activity"/>
    <property type="evidence" value="ECO:0007669"/>
    <property type="project" value="UniProtKB-KW"/>
</dbReference>
<dbReference type="AlphaFoldDB" id="A0AAF1JX81"/>
<evidence type="ECO:0000313" key="12">
    <source>
        <dbReference type="EMBL" id="MBR0655957.1"/>
    </source>
</evidence>
<reference evidence="12" key="1">
    <citation type="submission" date="2020-01" db="EMBL/GenBank/DDBJ databases">
        <authorList>
            <person name="Rat A."/>
        </authorList>
    </citation>
    <scope>NUCLEOTIDE SEQUENCE</scope>
    <source>
        <strain evidence="12">LMG 28251</strain>
    </source>
</reference>
<evidence type="ECO:0000256" key="3">
    <source>
        <dbReference type="ARBA" id="ARBA00006490"/>
    </source>
</evidence>
<comment type="catalytic activity">
    <reaction evidence="10">
        <text>(sulfur carrier)-H + L-cysteine = (sulfur carrier)-SH + L-alanine</text>
        <dbReference type="Rhea" id="RHEA:43892"/>
        <dbReference type="Rhea" id="RHEA-COMP:14737"/>
        <dbReference type="Rhea" id="RHEA-COMP:14739"/>
        <dbReference type="ChEBI" id="CHEBI:29917"/>
        <dbReference type="ChEBI" id="CHEBI:35235"/>
        <dbReference type="ChEBI" id="CHEBI:57972"/>
        <dbReference type="ChEBI" id="CHEBI:64428"/>
        <dbReference type="EC" id="2.8.1.7"/>
    </reaction>
</comment>
<dbReference type="InterPro" id="IPR015422">
    <property type="entry name" value="PyrdxlP-dep_Trfase_small"/>
</dbReference>
<dbReference type="RefSeq" id="WP_211874804.1">
    <property type="nucleotide sequence ID" value="NZ_JAAEDH010000014.1"/>
</dbReference>
<name>A0AAF1JX81_9PROT</name>